<dbReference type="Proteomes" id="UP001458880">
    <property type="component" value="Unassembled WGS sequence"/>
</dbReference>
<protein>
    <submittedName>
        <fullName evidence="2">Uncharacterized protein</fullName>
    </submittedName>
</protein>
<evidence type="ECO:0000313" key="2">
    <source>
        <dbReference type="EMBL" id="KAK9746855.1"/>
    </source>
</evidence>
<accession>A0AAW1MLC9</accession>
<organism evidence="2 3">
    <name type="scientific">Popillia japonica</name>
    <name type="common">Japanese beetle</name>
    <dbReference type="NCBI Taxonomy" id="7064"/>
    <lineage>
        <taxon>Eukaryota</taxon>
        <taxon>Metazoa</taxon>
        <taxon>Ecdysozoa</taxon>
        <taxon>Arthropoda</taxon>
        <taxon>Hexapoda</taxon>
        <taxon>Insecta</taxon>
        <taxon>Pterygota</taxon>
        <taxon>Neoptera</taxon>
        <taxon>Endopterygota</taxon>
        <taxon>Coleoptera</taxon>
        <taxon>Polyphaga</taxon>
        <taxon>Scarabaeiformia</taxon>
        <taxon>Scarabaeidae</taxon>
        <taxon>Rutelinae</taxon>
        <taxon>Popillia</taxon>
    </lineage>
</organism>
<dbReference type="EMBL" id="JASPKY010000036">
    <property type="protein sequence ID" value="KAK9746855.1"/>
    <property type="molecule type" value="Genomic_DNA"/>
</dbReference>
<comment type="caution">
    <text evidence="2">The sequence shown here is derived from an EMBL/GenBank/DDBJ whole genome shotgun (WGS) entry which is preliminary data.</text>
</comment>
<dbReference type="AlphaFoldDB" id="A0AAW1MLC9"/>
<proteinExistence type="predicted"/>
<feature type="compositionally biased region" description="Basic and acidic residues" evidence="1">
    <location>
        <begin position="73"/>
        <end position="91"/>
    </location>
</feature>
<gene>
    <name evidence="2" type="ORF">QE152_g5812</name>
</gene>
<keyword evidence="3" id="KW-1185">Reference proteome</keyword>
<evidence type="ECO:0000313" key="3">
    <source>
        <dbReference type="Proteomes" id="UP001458880"/>
    </source>
</evidence>
<reference evidence="2 3" key="1">
    <citation type="journal article" date="2024" name="BMC Genomics">
        <title>De novo assembly and annotation of Popillia japonica's genome with initial clues to its potential as an invasive pest.</title>
        <authorList>
            <person name="Cucini C."/>
            <person name="Boschi S."/>
            <person name="Funari R."/>
            <person name="Cardaioli E."/>
            <person name="Iannotti N."/>
            <person name="Marturano G."/>
            <person name="Paoli F."/>
            <person name="Bruttini M."/>
            <person name="Carapelli A."/>
            <person name="Frati F."/>
            <person name="Nardi F."/>
        </authorList>
    </citation>
    <scope>NUCLEOTIDE SEQUENCE [LARGE SCALE GENOMIC DNA]</scope>
    <source>
        <strain evidence="2">DMR45628</strain>
    </source>
</reference>
<name>A0AAW1MLC9_POPJA</name>
<sequence length="108" mass="12416">MGLLIPSTFSHNTDEVFTPTKFLNEISRIPNVKAINSPESIATKEVIKIRSEKEERWYNLMKLFHENGERVRSNGVHLKESANSHERKMAEDSCQENDGQVDEKRSAD</sequence>
<evidence type="ECO:0000256" key="1">
    <source>
        <dbReference type="SAM" id="MobiDB-lite"/>
    </source>
</evidence>
<feature type="region of interest" description="Disordered" evidence="1">
    <location>
        <begin position="73"/>
        <end position="108"/>
    </location>
</feature>